<evidence type="ECO:0000313" key="2">
    <source>
        <dbReference type="Proteomes" id="UP001408356"/>
    </source>
</evidence>
<dbReference type="PANTHER" id="PTHR36166">
    <property type="entry name" value="CHROMOSOME 9, WHOLE GENOME SHOTGUN SEQUENCE"/>
    <property type="match status" value="1"/>
</dbReference>
<dbReference type="Proteomes" id="UP001408356">
    <property type="component" value="Unassembled WGS sequence"/>
</dbReference>
<dbReference type="SUPFAM" id="SSF55961">
    <property type="entry name" value="Bet v1-like"/>
    <property type="match status" value="1"/>
</dbReference>
<dbReference type="EMBL" id="JARVKF010000436">
    <property type="protein sequence ID" value="KAK9413698.1"/>
    <property type="molecule type" value="Genomic_DNA"/>
</dbReference>
<gene>
    <name evidence="1" type="ORF">SUNI508_11779</name>
</gene>
<evidence type="ECO:0008006" key="3">
    <source>
        <dbReference type="Google" id="ProtNLM"/>
    </source>
</evidence>
<dbReference type="PANTHER" id="PTHR36166:SF1">
    <property type="entry name" value="SRPBCC DOMAIN-CONTAINING PROTEIN"/>
    <property type="match status" value="1"/>
</dbReference>
<dbReference type="Gene3D" id="3.30.530.20">
    <property type="match status" value="1"/>
</dbReference>
<protein>
    <recommendedName>
        <fullName evidence="3">SRPBCC domain-containing protein</fullName>
    </recommendedName>
</protein>
<keyword evidence="2" id="KW-1185">Reference proteome</keyword>
<sequence length="153" mass="17253">MGQSQAIVAQIEIQASPETVRSVYMDFPRYKEWTNWKFEPVVASKTSSELKPKDKLKVDLGSMKFEPAIVENTSETFQWLGELYGVFSGHHEFYWTPSTKTPGGTTFLQKETFTGLLAFLMGPGWSPSKSTIANWDGFNADLKKEAERLSSQS</sequence>
<proteinExistence type="predicted"/>
<comment type="caution">
    <text evidence="1">The sequence shown here is derived from an EMBL/GenBank/DDBJ whole genome shotgun (WGS) entry which is preliminary data.</text>
</comment>
<name>A0ABR2UGS2_9PEZI</name>
<organism evidence="1 2">
    <name type="scientific">Seiridium unicorne</name>
    <dbReference type="NCBI Taxonomy" id="138068"/>
    <lineage>
        <taxon>Eukaryota</taxon>
        <taxon>Fungi</taxon>
        <taxon>Dikarya</taxon>
        <taxon>Ascomycota</taxon>
        <taxon>Pezizomycotina</taxon>
        <taxon>Sordariomycetes</taxon>
        <taxon>Xylariomycetidae</taxon>
        <taxon>Amphisphaeriales</taxon>
        <taxon>Sporocadaceae</taxon>
        <taxon>Seiridium</taxon>
    </lineage>
</organism>
<accession>A0ABR2UGS2</accession>
<dbReference type="CDD" id="cd07822">
    <property type="entry name" value="SRPBCC_4"/>
    <property type="match status" value="1"/>
</dbReference>
<reference evidence="1 2" key="1">
    <citation type="journal article" date="2024" name="J. Plant Pathol.">
        <title>Sequence and assembly of the genome of Seiridium unicorne, isolate CBS 538.82, causal agent of cypress canker disease.</title>
        <authorList>
            <person name="Scali E."/>
            <person name="Rocca G.D."/>
            <person name="Danti R."/>
            <person name="Garbelotto M."/>
            <person name="Barberini S."/>
            <person name="Baroncelli R."/>
            <person name="Emiliani G."/>
        </authorList>
    </citation>
    <scope>NUCLEOTIDE SEQUENCE [LARGE SCALE GENOMIC DNA]</scope>
    <source>
        <strain evidence="1 2">BM-138-508</strain>
    </source>
</reference>
<evidence type="ECO:0000313" key="1">
    <source>
        <dbReference type="EMBL" id="KAK9413698.1"/>
    </source>
</evidence>
<dbReference type="InterPro" id="IPR023393">
    <property type="entry name" value="START-like_dom_sf"/>
</dbReference>